<feature type="compositionally biased region" description="Low complexity" evidence="6">
    <location>
        <begin position="341"/>
        <end position="357"/>
    </location>
</feature>
<evidence type="ECO:0000256" key="2">
    <source>
        <dbReference type="ARBA" id="ARBA00022617"/>
    </source>
</evidence>
<organism evidence="8 9">
    <name type="scientific">Thalassotalea profundi</name>
    <dbReference type="NCBI Taxonomy" id="2036687"/>
    <lineage>
        <taxon>Bacteria</taxon>
        <taxon>Pseudomonadati</taxon>
        <taxon>Pseudomonadota</taxon>
        <taxon>Gammaproteobacteria</taxon>
        <taxon>Alteromonadales</taxon>
        <taxon>Colwelliaceae</taxon>
        <taxon>Thalassotalea</taxon>
    </lineage>
</organism>
<gene>
    <name evidence="8" type="ORF">GCM10011501_34270</name>
</gene>
<dbReference type="EMBL" id="BNAH01000018">
    <property type="protein sequence ID" value="GHF02001.1"/>
    <property type="molecule type" value="Genomic_DNA"/>
</dbReference>
<feature type="region of interest" description="Disordered" evidence="6">
    <location>
        <begin position="336"/>
        <end position="365"/>
    </location>
</feature>
<keyword evidence="2" id="KW-0349">Heme</keyword>
<dbReference type="SUPFAM" id="SSF46626">
    <property type="entry name" value="Cytochrome c"/>
    <property type="match status" value="1"/>
</dbReference>
<name>A0ABQ3J414_9GAMM</name>
<dbReference type="Pfam" id="PF13442">
    <property type="entry name" value="Cytochrome_CBB3"/>
    <property type="match status" value="1"/>
</dbReference>
<dbReference type="RefSeq" id="WP_189379489.1">
    <property type="nucleotide sequence ID" value="NZ_BNAH01000018.1"/>
</dbReference>
<evidence type="ECO:0000256" key="5">
    <source>
        <dbReference type="ARBA" id="ARBA00023004"/>
    </source>
</evidence>
<accession>A0ABQ3J414</accession>
<dbReference type="PANTHER" id="PTHR40942:SF4">
    <property type="entry name" value="CYTOCHROME C5"/>
    <property type="match status" value="1"/>
</dbReference>
<evidence type="ECO:0000256" key="3">
    <source>
        <dbReference type="ARBA" id="ARBA00022723"/>
    </source>
</evidence>
<protein>
    <recommendedName>
        <fullName evidence="7">Cytochrome c domain-containing protein</fullName>
    </recommendedName>
</protein>
<proteinExistence type="predicted"/>
<keyword evidence="5" id="KW-0408">Iron</keyword>
<dbReference type="Gene3D" id="1.10.760.10">
    <property type="entry name" value="Cytochrome c-like domain"/>
    <property type="match status" value="1"/>
</dbReference>
<dbReference type="InterPro" id="IPR036909">
    <property type="entry name" value="Cyt_c-like_dom_sf"/>
</dbReference>
<dbReference type="InterPro" id="IPR002323">
    <property type="entry name" value="Cyt_CIE"/>
</dbReference>
<keyword evidence="4" id="KW-0249">Electron transport</keyword>
<sequence length="806" mass="90436">METSRPVQRIRSGRTAIVEQYDIAGKYYPQTQFFILSFQAKGLYGSPAPQTAVLSADGNIMAFFPAREQPWLLTKTPNQLQKIHLLAKIQHAASYTADISQFKNQLLSTNTLPEQQVVSLLNRANTLIEQYAQAIYAGEIANLNNLRQKSVALRTELNQARVSAMTQQRNTDTPHTPASQQQCPKNILAWADEVPTQGSTHQQYNGPAEIANLFRDKVFSTHFGAPFLALEAQDIGRYALQISKACTRNEKLRRSRLFPSMATAFKDPSSIALAGFSRFDAASGALALDILDQWLEKQRAQEYTGDNDQASDMEIILTELGKKLWPAKAEALKASDKHTIAEQTSSTQETAQQTTATNPLPSTNGLKQNDKYQICISCHETGIKNAPQIGNVENWKAPLSSGIDQLVKSVKQGKGHMPPMGDCTNCSDEEILQFIAKMLASTIQPSDTSEDIKKVSTEQKEAFLKRYGLYTMTLGEVWIKNLKNQCGDLQPGSSLLGKFTNPNHPSFTPFTEEEITVMRALNSGRAAIGVKIQGENFFDLPSQKLLGTNGWSRVGIELENGKVVKEDHDFVFLCLGSGTQADKLQIAENKAQEMRERCPLCELPGATYLDAIYRADYQKQLYEGRSALMAFTRDNRSLGLSTIMRTLTSRRELTLLEEVIGFYMLKYSQEKDDCFTEGKFQKTFTKHFPGYRIIDGYGTEQQRVDPSTVKDVYQVPLAFEQACNAICNQQGGISMISQHLENNHFTREVGDIFLGVNQLMQKHTCQSPIRKQFENNLLKLWRQEKQQPTNSKPTIKNAFKRVQELR</sequence>
<keyword evidence="3" id="KW-0479">Metal-binding</keyword>
<dbReference type="PANTHER" id="PTHR40942">
    <property type="match status" value="1"/>
</dbReference>
<evidence type="ECO:0000256" key="4">
    <source>
        <dbReference type="ARBA" id="ARBA00022982"/>
    </source>
</evidence>
<keyword evidence="9" id="KW-1185">Reference proteome</keyword>
<feature type="domain" description="Cytochrome c" evidence="7">
    <location>
        <begin position="374"/>
        <end position="431"/>
    </location>
</feature>
<keyword evidence="1" id="KW-0813">Transport</keyword>
<evidence type="ECO:0000313" key="9">
    <source>
        <dbReference type="Proteomes" id="UP000626370"/>
    </source>
</evidence>
<dbReference type="InterPro" id="IPR009056">
    <property type="entry name" value="Cyt_c-like_dom"/>
</dbReference>
<evidence type="ECO:0000256" key="6">
    <source>
        <dbReference type="SAM" id="MobiDB-lite"/>
    </source>
</evidence>
<comment type="caution">
    <text evidence="8">The sequence shown here is derived from an EMBL/GenBank/DDBJ whole genome shotgun (WGS) entry which is preliminary data.</text>
</comment>
<dbReference type="PRINTS" id="PR00607">
    <property type="entry name" value="CYTCHROMECIE"/>
</dbReference>
<reference evidence="9" key="1">
    <citation type="journal article" date="2019" name="Int. J. Syst. Evol. Microbiol.">
        <title>The Global Catalogue of Microorganisms (GCM) 10K type strain sequencing project: providing services to taxonomists for standard genome sequencing and annotation.</title>
        <authorList>
            <consortium name="The Broad Institute Genomics Platform"/>
            <consortium name="The Broad Institute Genome Sequencing Center for Infectious Disease"/>
            <person name="Wu L."/>
            <person name="Ma J."/>
        </authorList>
    </citation>
    <scope>NUCLEOTIDE SEQUENCE [LARGE SCALE GENOMIC DNA]</scope>
    <source>
        <strain evidence="9">CGMCC 1.15922</strain>
    </source>
</reference>
<evidence type="ECO:0000256" key="1">
    <source>
        <dbReference type="ARBA" id="ARBA00022448"/>
    </source>
</evidence>
<evidence type="ECO:0000259" key="7">
    <source>
        <dbReference type="Pfam" id="PF13442"/>
    </source>
</evidence>
<evidence type="ECO:0000313" key="8">
    <source>
        <dbReference type="EMBL" id="GHF02001.1"/>
    </source>
</evidence>
<dbReference type="Proteomes" id="UP000626370">
    <property type="component" value="Unassembled WGS sequence"/>
</dbReference>